<name>A0ABP9VRN0_9BACT</name>
<keyword evidence="1" id="KW-0732">Signal</keyword>
<feature type="chain" id="PRO_5047479619" description="Secreted protein" evidence="1">
    <location>
        <begin position="20"/>
        <end position="57"/>
    </location>
</feature>
<proteinExistence type="predicted"/>
<organism evidence="2 3">
    <name type="scientific">Novipirellula caenicola</name>
    <dbReference type="NCBI Taxonomy" id="1536901"/>
    <lineage>
        <taxon>Bacteria</taxon>
        <taxon>Pseudomonadati</taxon>
        <taxon>Planctomycetota</taxon>
        <taxon>Planctomycetia</taxon>
        <taxon>Pirellulales</taxon>
        <taxon>Pirellulaceae</taxon>
        <taxon>Novipirellula</taxon>
    </lineage>
</organism>
<keyword evidence="3" id="KW-1185">Reference proteome</keyword>
<dbReference type="Proteomes" id="UP001416858">
    <property type="component" value="Unassembled WGS sequence"/>
</dbReference>
<evidence type="ECO:0000256" key="1">
    <source>
        <dbReference type="SAM" id="SignalP"/>
    </source>
</evidence>
<protein>
    <recommendedName>
        <fullName evidence="4">Secreted protein</fullName>
    </recommendedName>
</protein>
<reference evidence="2 3" key="1">
    <citation type="submission" date="2024-02" db="EMBL/GenBank/DDBJ databases">
        <title>Rhodopirellula caenicola NBRC 110016.</title>
        <authorList>
            <person name="Ichikawa N."/>
            <person name="Katano-Makiyama Y."/>
            <person name="Hidaka K."/>
        </authorList>
    </citation>
    <scope>NUCLEOTIDE SEQUENCE [LARGE SCALE GENOMIC DNA]</scope>
    <source>
        <strain evidence="2 3">NBRC 110016</strain>
    </source>
</reference>
<dbReference type="EMBL" id="BAABRO010000006">
    <property type="protein sequence ID" value="GAA5507807.1"/>
    <property type="molecule type" value="Genomic_DNA"/>
</dbReference>
<accession>A0ABP9VRN0</accession>
<sequence>MNRLTVTLFAALFSFCVLPGCGDPAPTNVAEDADAAAIAEYEAAVAAESASMNESEQ</sequence>
<dbReference type="RefSeq" id="WP_345684645.1">
    <property type="nucleotide sequence ID" value="NZ_BAABRO010000006.1"/>
</dbReference>
<gene>
    <name evidence="2" type="ORF">Rcae01_03265</name>
</gene>
<evidence type="ECO:0000313" key="3">
    <source>
        <dbReference type="Proteomes" id="UP001416858"/>
    </source>
</evidence>
<comment type="caution">
    <text evidence="2">The sequence shown here is derived from an EMBL/GenBank/DDBJ whole genome shotgun (WGS) entry which is preliminary data.</text>
</comment>
<evidence type="ECO:0000313" key="2">
    <source>
        <dbReference type="EMBL" id="GAA5507807.1"/>
    </source>
</evidence>
<feature type="signal peptide" evidence="1">
    <location>
        <begin position="1"/>
        <end position="19"/>
    </location>
</feature>
<evidence type="ECO:0008006" key="4">
    <source>
        <dbReference type="Google" id="ProtNLM"/>
    </source>
</evidence>